<keyword evidence="1" id="KW-0472">Membrane</keyword>
<organism evidence="2 3">
    <name type="scientific">Blastococcus mobilis</name>
    <dbReference type="NCBI Taxonomy" id="1938746"/>
    <lineage>
        <taxon>Bacteria</taxon>
        <taxon>Bacillati</taxon>
        <taxon>Actinomycetota</taxon>
        <taxon>Actinomycetes</taxon>
        <taxon>Geodermatophilales</taxon>
        <taxon>Geodermatophilaceae</taxon>
        <taxon>Blastococcus</taxon>
    </lineage>
</organism>
<keyword evidence="1" id="KW-1133">Transmembrane helix</keyword>
<evidence type="ECO:0008006" key="4">
    <source>
        <dbReference type="Google" id="ProtNLM"/>
    </source>
</evidence>
<gene>
    <name evidence="2" type="ORF">SAMN06272737_11558</name>
</gene>
<dbReference type="RefSeq" id="WP_176445564.1">
    <property type="nucleotide sequence ID" value="NZ_FZNO01000015.1"/>
</dbReference>
<keyword evidence="3" id="KW-1185">Reference proteome</keyword>
<evidence type="ECO:0000256" key="1">
    <source>
        <dbReference type="SAM" id="Phobius"/>
    </source>
</evidence>
<dbReference type="EMBL" id="FZNO01000015">
    <property type="protein sequence ID" value="SNR61391.1"/>
    <property type="molecule type" value="Genomic_DNA"/>
</dbReference>
<dbReference type="AlphaFoldDB" id="A0A238XSA5"/>
<evidence type="ECO:0000313" key="3">
    <source>
        <dbReference type="Proteomes" id="UP000198403"/>
    </source>
</evidence>
<dbReference type="Proteomes" id="UP000198403">
    <property type="component" value="Unassembled WGS sequence"/>
</dbReference>
<proteinExistence type="predicted"/>
<sequence>MTAALEEIAGLLAVCIGTAALIAGALALAVTHRPSLALSVFLDLLLAAGLLRLVGDPGWQAIVTVASIVVLRRLIGVGLRVGGRAWSSSGGGSGTRVGPLRSSAVARLVRPAWRS</sequence>
<evidence type="ECO:0000313" key="2">
    <source>
        <dbReference type="EMBL" id="SNR61391.1"/>
    </source>
</evidence>
<reference evidence="2 3" key="1">
    <citation type="submission" date="2017-06" db="EMBL/GenBank/DDBJ databases">
        <authorList>
            <person name="Kim H.J."/>
            <person name="Triplett B.A."/>
        </authorList>
    </citation>
    <scope>NUCLEOTIDE SEQUENCE [LARGE SCALE GENOMIC DNA]</scope>
    <source>
        <strain evidence="2 3">DSM 44272</strain>
    </source>
</reference>
<name>A0A238XSA5_9ACTN</name>
<accession>A0A238XSA5</accession>
<protein>
    <recommendedName>
        <fullName evidence="4">DUF1622 domain-containing protein</fullName>
    </recommendedName>
</protein>
<keyword evidence="1" id="KW-0812">Transmembrane</keyword>
<feature type="transmembrane region" description="Helical" evidence="1">
    <location>
        <begin position="9"/>
        <end position="30"/>
    </location>
</feature>